<dbReference type="EMBL" id="FOWR01000007">
    <property type="protein sequence ID" value="SFP06979.1"/>
    <property type="molecule type" value="Genomic_DNA"/>
</dbReference>
<accession>A0A1I5MBU7</accession>
<comment type="similarity">
    <text evidence="2">Belongs to the FlgN family.</text>
</comment>
<dbReference type="Proteomes" id="UP000182692">
    <property type="component" value="Unassembled WGS sequence"/>
</dbReference>
<dbReference type="AlphaFoldDB" id="A0A1I5MBU7"/>
<keyword evidence="4" id="KW-0282">Flagellum</keyword>
<gene>
    <name evidence="4" type="ORF">SAMN03084138_01257</name>
</gene>
<sequence length="144" mass="16383">MESAAPQRIQYFLRSMSNDVKAYNKLLSLLKQQKSLYTERDGKAIEANIRLQAPLLQQLRRTSKERMECLISLGLPANEDGVAQLMRELPEKIAAQANLQWTSLHQLILECQAYSTNDGHESATFHELARQMTQKDTPQQASPL</sequence>
<keyword evidence="4" id="KW-0966">Cell projection</keyword>
<reference evidence="4 5" key="1">
    <citation type="submission" date="2016-10" db="EMBL/GenBank/DDBJ databases">
        <authorList>
            <person name="de Groot N.N."/>
        </authorList>
    </citation>
    <scope>NUCLEOTIDE SEQUENCE [LARGE SCALE GENOMIC DNA]</scope>
    <source>
        <strain evidence="4 5">DSM 15893</strain>
    </source>
</reference>
<organism evidence="4 5">
    <name type="scientific">Enterovibrio norvegicus DSM 15893</name>
    <dbReference type="NCBI Taxonomy" id="1121869"/>
    <lineage>
        <taxon>Bacteria</taxon>
        <taxon>Pseudomonadati</taxon>
        <taxon>Pseudomonadota</taxon>
        <taxon>Gammaproteobacteria</taxon>
        <taxon>Vibrionales</taxon>
        <taxon>Vibrionaceae</taxon>
        <taxon>Enterovibrio</taxon>
    </lineage>
</organism>
<evidence type="ECO:0000313" key="4">
    <source>
        <dbReference type="EMBL" id="SFP06979.1"/>
    </source>
</evidence>
<protein>
    <submittedName>
        <fullName evidence="4">Flagella synthesis protein FlgN</fullName>
    </submittedName>
</protein>
<dbReference type="GO" id="GO:0044780">
    <property type="term" value="P:bacterial-type flagellum assembly"/>
    <property type="evidence" value="ECO:0007669"/>
    <property type="project" value="InterPro"/>
</dbReference>
<proteinExistence type="inferred from homology"/>
<comment type="function">
    <text evidence="1">Required for the efficient initiation of filament assembly.</text>
</comment>
<dbReference type="Gene3D" id="1.20.58.300">
    <property type="entry name" value="FlgN-like"/>
    <property type="match status" value="1"/>
</dbReference>
<dbReference type="STRING" id="1121869.SAMN03084138_01257"/>
<dbReference type="InterPro" id="IPR007809">
    <property type="entry name" value="FlgN-like"/>
</dbReference>
<dbReference type="InterPro" id="IPR036679">
    <property type="entry name" value="FlgN-like_sf"/>
</dbReference>
<dbReference type="GeneID" id="35872201"/>
<dbReference type="OrthoDB" id="5874663at2"/>
<dbReference type="Pfam" id="PF05130">
    <property type="entry name" value="FlgN"/>
    <property type="match status" value="1"/>
</dbReference>
<dbReference type="SUPFAM" id="SSF140566">
    <property type="entry name" value="FlgN-like"/>
    <property type="match status" value="1"/>
</dbReference>
<evidence type="ECO:0000256" key="1">
    <source>
        <dbReference type="ARBA" id="ARBA00002397"/>
    </source>
</evidence>
<keyword evidence="4" id="KW-0969">Cilium</keyword>
<dbReference type="RefSeq" id="WP_074925918.1">
    <property type="nucleotide sequence ID" value="NZ_FOWR01000007.1"/>
</dbReference>
<keyword evidence="3" id="KW-1005">Bacterial flagellum biogenesis</keyword>
<evidence type="ECO:0000313" key="5">
    <source>
        <dbReference type="Proteomes" id="UP000182692"/>
    </source>
</evidence>
<evidence type="ECO:0000256" key="3">
    <source>
        <dbReference type="ARBA" id="ARBA00022795"/>
    </source>
</evidence>
<name>A0A1I5MBU7_9GAMM</name>
<evidence type="ECO:0000256" key="2">
    <source>
        <dbReference type="ARBA" id="ARBA00007703"/>
    </source>
</evidence>